<gene>
    <name evidence="2" type="primary">CKAP5_4</name>
    <name evidence="2" type="ORF">g.4867</name>
</gene>
<sequence length="234" mass="26664">MVVMISRTLSEKELHSKLKRIFTKIGCLDKAQEGIRDLYDLLLEHPECDSKVNAFLEHTGIFFRRYIRSALAEITTVEMKKCGLLPSTPAPIKREVRTVPFDDLSSPAESHSDSDITLTGSSVPSTPETPGSPVITELSHIGGFKDKFTKETFEQTRSRLHSIFQYEKFKSGQRRSSLPNMSQNDVERLAYVKDIINSYSHIRRSSWNHTPSPLIPTERFGSIPSRKFKHINLE</sequence>
<evidence type="ECO:0000313" key="2">
    <source>
        <dbReference type="EMBL" id="JAT53648.1"/>
    </source>
</evidence>
<name>A0A1D1YG81_9ARAE</name>
<protein>
    <submittedName>
        <fullName evidence="2">Cytoskeleton-associated protein 5</fullName>
    </submittedName>
</protein>
<proteinExistence type="predicted"/>
<reference evidence="2" key="1">
    <citation type="submission" date="2015-07" db="EMBL/GenBank/DDBJ databases">
        <title>Transcriptome Assembly of Anthurium amnicola.</title>
        <authorList>
            <person name="Suzuki J."/>
        </authorList>
    </citation>
    <scope>NUCLEOTIDE SEQUENCE</scope>
</reference>
<accession>A0A1D1YG81</accession>
<dbReference type="EMBL" id="GDJX01014288">
    <property type="protein sequence ID" value="JAT53648.1"/>
    <property type="molecule type" value="Transcribed_RNA"/>
</dbReference>
<evidence type="ECO:0000256" key="1">
    <source>
        <dbReference type="SAM" id="MobiDB-lite"/>
    </source>
</evidence>
<feature type="compositionally biased region" description="Polar residues" evidence="1">
    <location>
        <begin position="115"/>
        <end position="129"/>
    </location>
</feature>
<dbReference type="AlphaFoldDB" id="A0A1D1YG81"/>
<organism evidence="2">
    <name type="scientific">Anthurium amnicola</name>
    <dbReference type="NCBI Taxonomy" id="1678845"/>
    <lineage>
        <taxon>Eukaryota</taxon>
        <taxon>Viridiplantae</taxon>
        <taxon>Streptophyta</taxon>
        <taxon>Embryophyta</taxon>
        <taxon>Tracheophyta</taxon>
        <taxon>Spermatophyta</taxon>
        <taxon>Magnoliopsida</taxon>
        <taxon>Liliopsida</taxon>
        <taxon>Araceae</taxon>
        <taxon>Pothoideae</taxon>
        <taxon>Potheae</taxon>
        <taxon>Anthurium</taxon>
    </lineage>
</organism>
<feature type="region of interest" description="Disordered" evidence="1">
    <location>
        <begin position="103"/>
        <end position="133"/>
    </location>
</feature>